<feature type="domain" description="RING-type" evidence="14">
    <location>
        <begin position="571"/>
        <end position="612"/>
    </location>
</feature>
<dbReference type="InterPro" id="IPR058896">
    <property type="entry name" value="RNF6/12_N"/>
</dbReference>
<dbReference type="GO" id="GO:0016567">
    <property type="term" value="P:protein ubiquitination"/>
    <property type="evidence" value="ECO:0007669"/>
    <property type="project" value="TreeGrafter"/>
</dbReference>
<gene>
    <name evidence="15" type="ORF">HJG63_012471</name>
</gene>
<comment type="catalytic activity">
    <reaction evidence="1">
        <text>S-ubiquitinyl-[E2 ubiquitin-conjugating enzyme]-L-cysteine + [acceptor protein]-L-lysine = [E2 ubiquitin-conjugating enzyme]-L-cysteine + N(6)-ubiquitinyl-[acceptor protein]-L-lysine.</text>
        <dbReference type="EC" id="2.3.2.27"/>
    </reaction>
</comment>
<evidence type="ECO:0000256" key="1">
    <source>
        <dbReference type="ARBA" id="ARBA00000900"/>
    </source>
</evidence>
<name>A0A7J8EKY4_ROUAE</name>
<evidence type="ECO:0000256" key="7">
    <source>
        <dbReference type="ARBA" id="ARBA00022771"/>
    </source>
</evidence>
<feature type="compositionally biased region" description="Basic residues" evidence="13">
    <location>
        <begin position="201"/>
        <end position="219"/>
    </location>
</feature>
<feature type="region of interest" description="Disordered" evidence="13">
    <location>
        <begin position="1"/>
        <end position="21"/>
    </location>
</feature>
<keyword evidence="8" id="KW-0833">Ubl conjugation pathway</keyword>
<organism evidence="15 16">
    <name type="scientific">Rousettus aegyptiacus</name>
    <name type="common">Egyptian fruit bat</name>
    <name type="synonym">Pteropus aegyptiacus</name>
    <dbReference type="NCBI Taxonomy" id="9407"/>
    <lineage>
        <taxon>Eukaryota</taxon>
        <taxon>Metazoa</taxon>
        <taxon>Chordata</taxon>
        <taxon>Craniata</taxon>
        <taxon>Vertebrata</taxon>
        <taxon>Euteleostomi</taxon>
        <taxon>Mammalia</taxon>
        <taxon>Eutheria</taxon>
        <taxon>Laurasiatheria</taxon>
        <taxon>Chiroptera</taxon>
        <taxon>Yinpterochiroptera</taxon>
        <taxon>Pteropodoidea</taxon>
        <taxon>Pteropodidae</taxon>
        <taxon>Rousettinae</taxon>
        <taxon>Rousettus</taxon>
    </lineage>
</organism>
<comment type="caution">
    <text evidence="15">The sequence shown here is derived from an EMBL/GenBank/DDBJ whole genome shotgun (WGS) entry which is preliminary data.</text>
</comment>
<dbReference type="GO" id="GO:0006511">
    <property type="term" value="P:ubiquitin-dependent protein catabolic process"/>
    <property type="evidence" value="ECO:0007669"/>
    <property type="project" value="TreeGrafter"/>
</dbReference>
<evidence type="ECO:0000313" key="15">
    <source>
        <dbReference type="EMBL" id="KAF6435722.1"/>
    </source>
</evidence>
<dbReference type="Proteomes" id="UP000593571">
    <property type="component" value="Unassembled WGS sequence"/>
</dbReference>
<evidence type="ECO:0000256" key="13">
    <source>
        <dbReference type="SAM" id="MobiDB-lite"/>
    </source>
</evidence>
<dbReference type="Gene3D" id="3.30.40.10">
    <property type="entry name" value="Zinc/RING finger domain, C3HC4 (zinc finger)"/>
    <property type="match status" value="1"/>
</dbReference>
<evidence type="ECO:0000259" key="14">
    <source>
        <dbReference type="PROSITE" id="PS50089"/>
    </source>
</evidence>
<dbReference type="SMART" id="SM00184">
    <property type="entry name" value="RING"/>
    <property type="match status" value="1"/>
</dbReference>
<feature type="region of interest" description="Disordered" evidence="13">
    <location>
        <begin position="70"/>
        <end position="89"/>
    </location>
</feature>
<dbReference type="InterPro" id="IPR051834">
    <property type="entry name" value="RING_finger_E3_ligase"/>
</dbReference>
<feature type="compositionally biased region" description="Low complexity" evidence="13">
    <location>
        <begin position="439"/>
        <end position="490"/>
    </location>
</feature>
<feature type="region of interest" description="Disordered" evidence="13">
    <location>
        <begin position="404"/>
        <end position="519"/>
    </location>
</feature>
<keyword evidence="16" id="KW-1185">Reference proteome</keyword>
<dbReference type="FunFam" id="3.30.40.10:FF:000054">
    <property type="entry name" value="E3 ubiquitin-protein ligase RLIM isoform X1"/>
    <property type="match status" value="1"/>
</dbReference>
<keyword evidence="9" id="KW-0862">Zinc</keyword>
<dbReference type="PANTHER" id="PTHR45931:SF1">
    <property type="entry name" value="RING-TYPE DOMAIN-CONTAINING PROTEIN"/>
    <property type="match status" value="1"/>
</dbReference>
<feature type="compositionally biased region" description="Acidic residues" evidence="13">
    <location>
        <begin position="1"/>
        <end position="12"/>
    </location>
</feature>
<evidence type="ECO:0000256" key="10">
    <source>
        <dbReference type="ARBA" id="ARBA00023242"/>
    </source>
</evidence>
<evidence type="ECO:0000313" key="16">
    <source>
        <dbReference type="Proteomes" id="UP000593571"/>
    </source>
</evidence>
<evidence type="ECO:0000256" key="12">
    <source>
        <dbReference type="PROSITE-ProRule" id="PRU00175"/>
    </source>
</evidence>
<dbReference type="Pfam" id="PF25914">
    <property type="entry name" value="RNF6_N"/>
    <property type="match status" value="1"/>
</dbReference>
<dbReference type="InterPro" id="IPR001841">
    <property type="entry name" value="Znf_RING"/>
</dbReference>
<dbReference type="InterPro" id="IPR013083">
    <property type="entry name" value="Znf_RING/FYVE/PHD"/>
</dbReference>
<keyword evidence="7 12" id="KW-0863">Zinc-finger</keyword>
<dbReference type="SUPFAM" id="SSF57850">
    <property type="entry name" value="RING/U-box"/>
    <property type="match status" value="1"/>
</dbReference>
<evidence type="ECO:0000256" key="11">
    <source>
        <dbReference type="ARBA" id="ARBA00038418"/>
    </source>
</evidence>
<dbReference type="GO" id="GO:0060816">
    <property type="term" value="P:random inactivation of X chromosome"/>
    <property type="evidence" value="ECO:0007669"/>
    <property type="project" value="TreeGrafter"/>
</dbReference>
<keyword evidence="6" id="KW-0479">Metal-binding</keyword>
<accession>A0A7J8EKY4</accession>
<comment type="subcellular location">
    <subcellularLocation>
        <location evidence="2">Nucleus</location>
    </subcellularLocation>
</comment>
<dbReference type="Pfam" id="PF13639">
    <property type="entry name" value="zf-RING_2"/>
    <property type="match status" value="1"/>
</dbReference>
<evidence type="ECO:0000256" key="3">
    <source>
        <dbReference type="ARBA" id="ARBA00004906"/>
    </source>
</evidence>
<dbReference type="EC" id="2.3.2.27" evidence="4"/>
<evidence type="ECO:0000256" key="9">
    <source>
        <dbReference type="ARBA" id="ARBA00022833"/>
    </source>
</evidence>
<evidence type="ECO:0000256" key="2">
    <source>
        <dbReference type="ARBA" id="ARBA00004123"/>
    </source>
</evidence>
<comment type="pathway">
    <text evidence="3">Protein modification; protein ubiquitination.</text>
</comment>
<reference evidence="15 16" key="1">
    <citation type="journal article" date="2020" name="Nature">
        <title>Six reference-quality genomes reveal evolution of bat adaptations.</title>
        <authorList>
            <person name="Jebb D."/>
            <person name="Huang Z."/>
            <person name="Pippel M."/>
            <person name="Hughes G.M."/>
            <person name="Lavrichenko K."/>
            <person name="Devanna P."/>
            <person name="Winkler S."/>
            <person name="Jermiin L.S."/>
            <person name="Skirmuntt E.C."/>
            <person name="Katzourakis A."/>
            <person name="Burkitt-Gray L."/>
            <person name="Ray D.A."/>
            <person name="Sullivan K.A.M."/>
            <person name="Roscito J.G."/>
            <person name="Kirilenko B.M."/>
            <person name="Davalos L.M."/>
            <person name="Corthals A.P."/>
            <person name="Power M.L."/>
            <person name="Jones G."/>
            <person name="Ransome R.D."/>
            <person name="Dechmann D.K.N."/>
            <person name="Locatelli A.G."/>
            <person name="Puechmaille S.J."/>
            <person name="Fedrigo O."/>
            <person name="Jarvis E.D."/>
            <person name="Hiller M."/>
            <person name="Vernes S.C."/>
            <person name="Myers E.W."/>
            <person name="Teeling E.C."/>
        </authorList>
    </citation>
    <scope>NUCLEOTIDE SEQUENCE [LARGE SCALE GENOMIC DNA]</scope>
    <source>
        <strain evidence="15">MRouAeg1</strain>
        <tissue evidence="15">Muscle</tissue>
    </source>
</reference>
<dbReference type="PROSITE" id="PS50089">
    <property type="entry name" value="ZF_RING_2"/>
    <property type="match status" value="1"/>
</dbReference>
<dbReference type="GO" id="GO:0005634">
    <property type="term" value="C:nucleus"/>
    <property type="evidence" value="ECO:0007669"/>
    <property type="project" value="UniProtKB-SubCell"/>
</dbReference>
<evidence type="ECO:0000256" key="6">
    <source>
        <dbReference type="ARBA" id="ARBA00022723"/>
    </source>
</evidence>
<evidence type="ECO:0000256" key="5">
    <source>
        <dbReference type="ARBA" id="ARBA00022679"/>
    </source>
</evidence>
<dbReference type="EMBL" id="JACASE010000009">
    <property type="protein sequence ID" value="KAF6435722.1"/>
    <property type="molecule type" value="Genomic_DNA"/>
</dbReference>
<evidence type="ECO:0000256" key="8">
    <source>
        <dbReference type="ARBA" id="ARBA00022786"/>
    </source>
</evidence>
<dbReference type="GO" id="GO:0008270">
    <property type="term" value="F:zinc ion binding"/>
    <property type="evidence" value="ECO:0007669"/>
    <property type="project" value="UniProtKB-KW"/>
</dbReference>
<protein>
    <recommendedName>
        <fullName evidence="4">RING-type E3 ubiquitin transferase</fullName>
        <ecNumber evidence="4">2.3.2.27</ecNumber>
    </recommendedName>
</protein>
<dbReference type="GO" id="GO:0061630">
    <property type="term" value="F:ubiquitin protein ligase activity"/>
    <property type="evidence" value="ECO:0007669"/>
    <property type="project" value="UniProtKB-EC"/>
</dbReference>
<dbReference type="PANTHER" id="PTHR45931">
    <property type="entry name" value="SI:CH211-59O9.10"/>
    <property type="match status" value="1"/>
</dbReference>
<comment type="similarity">
    <text evidence="11">Belongs to the RNF12 family.</text>
</comment>
<proteinExistence type="inferred from homology"/>
<keyword evidence="10" id="KW-0539">Nucleus</keyword>
<keyword evidence="5" id="KW-0808">Transferase</keyword>
<dbReference type="AlphaFoldDB" id="A0A7J8EKY4"/>
<sequence length="625" mass="70338">MENSDSSDEADESAARRRSQMNRLVREEEFYRFVNNLSEEDYKLMRDNDLLGNPGESTEEELLRRLRQLKENPWQNSDENKGEDSLDDVSSADSIIEWLDSFEQTENVTSGQREHQYRGEVSQVNPYGDSGFSSEIFINFNNRRPNLENEYAPSTRRLRGENMENSQSHAEDPQAESTFTRPSRSEQNTPEALMEVPTTRGQRRARSRSPDHRRTRARIASRSPPRSLSEMLRRLHHSLVSPTFDQPLVNETERFSRTHHQETSREQITGTELQNVGLSAASGIRNTVQEDSSPETTSDGDSWELIQINPILSFNSEVELVHPERDRIASGTLITFETPNTVTLESERGGLGHTFSHSEQAYMRAYDSTIEIPIRRSLNTGLNDTTPVAVQSNQWQIMTDFSDSSHLLNSDSDLEPRRSPSSQSMERVESPNGRDQSNDSRSSASNSNPSCDFHSDSTLVSSSNSNYTSSSNSSPMSSSSSSDENSDISSLIFEGGDERSLPSSSPSETGRDSNRSMSPVIFDESDSWTSLDLDQFFLLSDDHNQATGLTKAQIDNLATRAFKSNDTLKACSICITEYSEGNRLRILPCSHEYHVHCIDRWLAENTTCPICRGKVVDSDEADNSN</sequence>
<feature type="region of interest" description="Disordered" evidence="13">
    <location>
        <begin position="106"/>
        <end position="126"/>
    </location>
</feature>
<feature type="compositionally biased region" description="Polar residues" evidence="13">
    <location>
        <begin position="175"/>
        <end position="190"/>
    </location>
</feature>
<feature type="region of interest" description="Disordered" evidence="13">
    <location>
        <begin position="155"/>
        <end position="228"/>
    </location>
</feature>
<evidence type="ECO:0000256" key="4">
    <source>
        <dbReference type="ARBA" id="ARBA00012483"/>
    </source>
</evidence>